<dbReference type="SUPFAM" id="SSF55729">
    <property type="entry name" value="Acyl-CoA N-acyltransferases (Nat)"/>
    <property type="match status" value="1"/>
</dbReference>
<dbReference type="AlphaFoldDB" id="A0A4R6SUG6"/>
<dbReference type="Gene3D" id="3.40.630.30">
    <property type="match status" value="1"/>
</dbReference>
<dbReference type="InterPro" id="IPR000182">
    <property type="entry name" value="GNAT_dom"/>
</dbReference>
<dbReference type="EMBL" id="SNYC01000005">
    <property type="protein sequence ID" value="TDQ08626.1"/>
    <property type="molecule type" value="Genomic_DNA"/>
</dbReference>
<proteinExistence type="predicted"/>
<dbReference type="PROSITE" id="PS51186">
    <property type="entry name" value="GNAT"/>
    <property type="match status" value="1"/>
</dbReference>
<sequence>MMIKYVLAEEVLPLRSMVLRNGLAPDQCIFPTDEIAGIFHLGCFVEDQLISIATFFPEDYPEKGESGFRLRGMATNPEFAGKGYGAALIKFAAQELTSANASYIWCNARSSAVVFYKKQGYEIISDEFEVPGIGPHFNMLKSLK</sequence>
<keyword evidence="2" id="KW-0808">Transferase</keyword>
<dbReference type="InterPro" id="IPR016181">
    <property type="entry name" value="Acyl_CoA_acyltransferase"/>
</dbReference>
<dbReference type="Pfam" id="PF13673">
    <property type="entry name" value="Acetyltransf_10"/>
    <property type="match status" value="1"/>
</dbReference>
<accession>A0A4R6SUG6</accession>
<organism evidence="2 3">
    <name type="scientific">Pedobacter metabolipauper</name>
    <dbReference type="NCBI Taxonomy" id="425513"/>
    <lineage>
        <taxon>Bacteria</taxon>
        <taxon>Pseudomonadati</taxon>
        <taxon>Bacteroidota</taxon>
        <taxon>Sphingobacteriia</taxon>
        <taxon>Sphingobacteriales</taxon>
        <taxon>Sphingobacteriaceae</taxon>
        <taxon>Pedobacter</taxon>
    </lineage>
</organism>
<protein>
    <submittedName>
        <fullName evidence="2">Putative GNAT family N-acyltransferase</fullName>
    </submittedName>
</protein>
<evidence type="ECO:0000313" key="3">
    <source>
        <dbReference type="Proteomes" id="UP000295620"/>
    </source>
</evidence>
<feature type="domain" description="N-acetyltransferase" evidence="1">
    <location>
        <begin position="1"/>
        <end position="144"/>
    </location>
</feature>
<evidence type="ECO:0000313" key="2">
    <source>
        <dbReference type="EMBL" id="TDQ08626.1"/>
    </source>
</evidence>
<reference evidence="2 3" key="1">
    <citation type="submission" date="2019-03" db="EMBL/GenBank/DDBJ databases">
        <title>Genomic Encyclopedia of Archaeal and Bacterial Type Strains, Phase II (KMG-II): from individual species to whole genera.</title>
        <authorList>
            <person name="Goeker M."/>
        </authorList>
    </citation>
    <scope>NUCLEOTIDE SEQUENCE [LARGE SCALE GENOMIC DNA]</scope>
    <source>
        <strain evidence="2 3">DSM 19035</strain>
    </source>
</reference>
<dbReference type="CDD" id="cd04301">
    <property type="entry name" value="NAT_SF"/>
    <property type="match status" value="1"/>
</dbReference>
<comment type="caution">
    <text evidence="2">The sequence shown here is derived from an EMBL/GenBank/DDBJ whole genome shotgun (WGS) entry which is preliminary data.</text>
</comment>
<dbReference type="Proteomes" id="UP000295620">
    <property type="component" value="Unassembled WGS sequence"/>
</dbReference>
<evidence type="ECO:0000259" key="1">
    <source>
        <dbReference type="PROSITE" id="PS51186"/>
    </source>
</evidence>
<dbReference type="GO" id="GO:0016747">
    <property type="term" value="F:acyltransferase activity, transferring groups other than amino-acyl groups"/>
    <property type="evidence" value="ECO:0007669"/>
    <property type="project" value="InterPro"/>
</dbReference>
<dbReference type="RefSeq" id="WP_243732546.1">
    <property type="nucleotide sequence ID" value="NZ_SNYC01000005.1"/>
</dbReference>
<keyword evidence="3" id="KW-1185">Reference proteome</keyword>
<name>A0A4R6SUG6_9SPHI</name>
<gene>
    <name evidence="2" type="ORF">ATK78_3142</name>
</gene>
<keyword evidence="2" id="KW-0012">Acyltransferase</keyword>